<keyword evidence="1" id="KW-1133">Transmembrane helix</keyword>
<name>A0AAP8QEA9_BRELA</name>
<dbReference type="EMBL" id="JAPTNE010000009">
    <property type="protein sequence ID" value="MCZ0806945.1"/>
    <property type="molecule type" value="Genomic_DNA"/>
</dbReference>
<reference evidence="3 4" key="1">
    <citation type="submission" date="2018-02" db="EMBL/GenBank/DDBJ databases">
        <title>Comparative analysis of genomes of three Brevibacillus laterosporus strains producers of potent antimicrobials isolated from silage.</title>
        <authorList>
            <person name="Kojic M."/>
            <person name="Miljkovic M."/>
            <person name="Studholme D."/>
            <person name="Filipic B."/>
        </authorList>
    </citation>
    <scope>NUCLEOTIDE SEQUENCE [LARGE SCALE GENOMIC DNA]</scope>
    <source>
        <strain evidence="3 4">BGSP11</strain>
    </source>
</reference>
<dbReference type="RefSeq" id="WP_104031502.1">
    <property type="nucleotide sequence ID" value="NZ_JANSGW010000009.1"/>
</dbReference>
<dbReference type="EMBL" id="PRKQ01000008">
    <property type="protein sequence ID" value="PPB08246.1"/>
    <property type="molecule type" value="Genomic_DNA"/>
</dbReference>
<dbReference type="Proteomes" id="UP000239759">
    <property type="component" value="Unassembled WGS sequence"/>
</dbReference>
<evidence type="ECO:0000313" key="4">
    <source>
        <dbReference type="Proteomes" id="UP000239759"/>
    </source>
</evidence>
<evidence type="ECO:0000313" key="3">
    <source>
        <dbReference type="EMBL" id="PPB08246.1"/>
    </source>
</evidence>
<protein>
    <recommendedName>
        <fullName evidence="5">DUF3953 domain-containing protein</fullName>
    </recommendedName>
</protein>
<reference evidence="2" key="2">
    <citation type="submission" date="2022-09" db="EMBL/GenBank/DDBJ databases">
        <title>Genome analysis and characterization of larvicidal activity of Brevibacillus strains.</title>
        <authorList>
            <person name="Patrusheva E.V."/>
            <person name="Izotova A.O."/>
            <person name="Toshchakov S.V."/>
            <person name="Sineoky S.P."/>
        </authorList>
    </citation>
    <scope>NUCLEOTIDE SEQUENCE</scope>
    <source>
        <strain evidence="2">VKPM_B-13247</strain>
    </source>
</reference>
<comment type="caution">
    <text evidence="3">The sequence shown here is derived from an EMBL/GenBank/DDBJ whole genome shotgun (WGS) entry which is preliminary data.</text>
</comment>
<proteinExistence type="predicted"/>
<evidence type="ECO:0000256" key="1">
    <source>
        <dbReference type="SAM" id="Phobius"/>
    </source>
</evidence>
<dbReference type="AlphaFoldDB" id="A0AAP8QEA9"/>
<sequence>MKKNPLWFNVISIITIVITIASLITGAPFLRIFTMLGLAFIMASLGSFELKKNRTMSFMFFCVSALQVFVLIDWIYVLVEK</sequence>
<accession>A0AAP8QEA9</accession>
<gene>
    <name evidence="3" type="ORF">C4A77_08680</name>
    <name evidence="2" type="ORF">O0554_08410</name>
</gene>
<evidence type="ECO:0000313" key="2">
    <source>
        <dbReference type="EMBL" id="MCZ0806945.1"/>
    </source>
</evidence>
<feature type="transmembrane region" description="Helical" evidence="1">
    <location>
        <begin position="56"/>
        <end position="79"/>
    </location>
</feature>
<evidence type="ECO:0008006" key="5">
    <source>
        <dbReference type="Google" id="ProtNLM"/>
    </source>
</evidence>
<feature type="transmembrane region" description="Helical" evidence="1">
    <location>
        <begin position="32"/>
        <end position="50"/>
    </location>
</feature>
<dbReference type="Proteomes" id="UP001077662">
    <property type="component" value="Unassembled WGS sequence"/>
</dbReference>
<keyword evidence="1" id="KW-0472">Membrane</keyword>
<keyword evidence="1" id="KW-0812">Transmembrane</keyword>
<feature type="transmembrane region" description="Helical" evidence="1">
    <location>
        <begin position="6"/>
        <end position="25"/>
    </location>
</feature>
<organism evidence="3 4">
    <name type="scientific">Brevibacillus laterosporus</name>
    <name type="common">Bacillus laterosporus</name>
    <dbReference type="NCBI Taxonomy" id="1465"/>
    <lineage>
        <taxon>Bacteria</taxon>
        <taxon>Bacillati</taxon>
        <taxon>Bacillota</taxon>
        <taxon>Bacilli</taxon>
        <taxon>Bacillales</taxon>
        <taxon>Paenibacillaceae</taxon>
        <taxon>Brevibacillus</taxon>
    </lineage>
</organism>